<sequence>STNSNQVRRDIDNLLERFRCEGMSAYADVLRQLSRTIMESPLCEEHYEVDVQYSMLDFLLSLTYMPTQNVRKHRLQMGERLLAIEEAHKTASDESGAENHVTPNSSETEINWEQYLSLDLPPSHQWSSSDDELSDWSSDTEGEEQNDKDLELHASTSLLAIDMDRIYKTTQSYQMQKNTYMPEEQTSTGKGKFKIIMPELLPLKAERRSAASWCKLPALPPLQPPDEFTYCKPLHIDAKKVEQLLLQEKPAKHWSNFGSDYVRFLNKKELGMCKYKLPATENESTLLREIIYMFFAPASCIFFELDERTECISVRPNVTIHSATAATVQRQLELHLLPALHAMMELRQFINEQLLYGAYERKTGSLGCFAASLRETIKPVKQQLMDFERQLLQQQQSVTLIGFIIHMEPHLQQLLLLQRIKQSVLINGHPNCVRSAYLLSQLYQQSLSSEPHQKLATALLLASLQRYCAITDAWWQRAELMDWHKEYIVEHYEHEAAVTGCLVRESLLACPPTAITAQLQRCELYQLLLQHALDAGETQDMLQGFHLLGSFLNSIEPHQQAPLHGELVRHICSEVQALTGRPAEQSSQLPSTASQLPTQLPQLANLELMHIFSRPRQAQMPPQVDGSLQLNKLLQALKSTPLQLPNFVCRALDKPLRERRLLGELYLMHWYREELQLAAHVQLLRHVMLLEADYLLYGFYTKIFRQIEKGIYWARSGSLTLELYELLQPSFGQLACKFYFKLLSRVRMESFKVFEAVEAVKLEFDISAPLRRVITATHIDKYNDIFRFMLKVKWSAWKLENMRFIRSSKSDPYAPLDLLGLTVRRLEMVRFWLINLIYNVHNHLCTYVLQSIGREFERQLPKCSNMHELCRLHDEFLRRLTTHCLLGPEFEDFSTTLEQLFHLVHVLDLEWTTCDNYLNESHALSPCLSTDEERSRSSEYLGSSVTRDMAMEYLALNQVVEIEQTYIRCHQMLAKLLRTLVFEKEHTFCKCAQHFVVCLFPT</sequence>
<dbReference type="GO" id="GO:0007020">
    <property type="term" value="P:microtubule nucleation"/>
    <property type="evidence" value="ECO:0007669"/>
    <property type="project" value="InterPro"/>
</dbReference>
<dbReference type="GO" id="GO:0000930">
    <property type="term" value="C:gamma-tubulin complex"/>
    <property type="evidence" value="ECO:0007669"/>
    <property type="project" value="TreeGrafter"/>
</dbReference>
<dbReference type="GO" id="GO:0005874">
    <property type="term" value="C:microtubule"/>
    <property type="evidence" value="ECO:0007669"/>
    <property type="project" value="UniProtKB-KW"/>
</dbReference>
<name>A0A0M3QYY7_DROBS</name>
<organism evidence="8 9">
    <name type="scientific">Drosophila busckii</name>
    <name type="common">Fruit fly</name>
    <dbReference type="NCBI Taxonomy" id="30019"/>
    <lineage>
        <taxon>Eukaryota</taxon>
        <taxon>Metazoa</taxon>
        <taxon>Ecdysozoa</taxon>
        <taxon>Arthropoda</taxon>
        <taxon>Hexapoda</taxon>
        <taxon>Insecta</taxon>
        <taxon>Pterygota</taxon>
        <taxon>Neoptera</taxon>
        <taxon>Endopterygota</taxon>
        <taxon>Diptera</taxon>
        <taxon>Brachycera</taxon>
        <taxon>Muscomorpha</taxon>
        <taxon>Ephydroidea</taxon>
        <taxon>Drosophilidae</taxon>
        <taxon>Drosophila</taxon>
    </lineage>
</organism>
<dbReference type="Pfam" id="PF04130">
    <property type="entry name" value="GCP_C_terminal"/>
    <property type="match status" value="1"/>
</dbReference>
<dbReference type="Proteomes" id="UP000494163">
    <property type="component" value="Chromosome X"/>
</dbReference>
<evidence type="ECO:0000256" key="1">
    <source>
        <dbReference type="ARBA" id="ARBA00010337"/>
    </source>
</evidence>
<dbReference type="EMBL" id="CP012528">
    <property type="protein sequence ID" value="ALC48439.1"/>
    <property type="molecule type" value="Genomic_DNA"/>
</dbReference>
<feature type="non-terminal residue" evidence="8">
    <location>
        <position position="1002"/>
    </location>
</feature>
<dbReference type="GO" id="GO:0000278">
    <property type="term" value="P:mitotic cell cycle"/>
    <property type="evidence" value="ECO:0007669"/>
    <property type="project" value="TreeGrafter"/>
</dbReference>
<dbReference type="OMA" id="ILRFWLM"/>
<dbReference type="GO" id="GO:0000922">
    <property type="term" value="C:spindle pole"/>
    <property type="evidence" value="ECO:0007669"/>
    <property type="project" value="InterPro"/>
</dbReference>
<dbReference type="STRING" id="30019.A0A0M3QYY7"/>
<accession>A0A0M3QYY7</accession>
<keyword evidence="9" id="KW-1185">Reference proteome</keyword>
<dbReference type="GO" id="GO:0031122">
    <property type="term" value="P:cytoplasmic microtubule organization"/>
    <property type="evidence" value="ECO:0007669"/>
    <property type="project" value="TreeGrafter"/>
</dbReference>
<keyword evidence="3 5" id="KW-0493">Microtubule</keyword>
<dbReference type="PANTHER" id="PTHR19302:SF33">
    <property type="entry name" value="GAMMA-TUBULIN COMPLEX COMPONENT 5"/>
    <property type="match status" value="1"/>
</dbReference>
<evidence type="ECO:0000256" key="6">
    <source>
        <dbReference type="SAM" id="MobiDB-lite"/>
    </source>
</evidence>
<protein>
    <recommendedName>
        <fullName evidence="5">Gamma-tubulin complex component</fullName>
    </recommendedName>
</protein>
<dbReference type="PANTHER" id="PTHR19302">
    <property type="entry name" value="GAMMA TUBULIN COMPLEX PROTEIN"/>
    <property type="match status" value="1"/>
</dbReference>
<proteinExistence type="inferred from homology"/>
<evidence type="ECO:0000256" key="2">
    <source>
        <dbReference type="ARBA" id="ARBA00022490"/>
    </source>
</evidence>
<dbReference type="GO" id="GO:0043015">
    <property type="term" value="F:gamma-tubulin binding"/>
    <property type="evidence" value="ECO:0007669"/>
    <property type="project" value="InterPro"/>
</dbReference>
<feature type="compositionally biased region" description="Acidic residues" evidence="6">
    <location>
        <begin position="129"/>
        <end position="144"/>
    </location>
</feature>
<dbReference type="AlphaFoldDB" id="A0A0M3QYY7"/>
<evidence type="ECO:0000313" key="8">
    <source>
        <dbReference type="EMBL" id="ALC48439.1"/>
    </source>
</evidence>
<feature type="domain" description="Gamma tubulin complex component C-terminal" evidence="7">
    <location>
        <begin position="677"/>
        <end position="980"/>
    </location>
</feature>
<dbReference type="InterPro" id="IPR007259">
    <property type="entry name" value="GCP"/>
</dbReference>
<comment type="similarity">
    <text evidence="1 5">Belongs to the TUBGCP family.</text>
</comment>
<dbReference type="OrthoDB" id="66546at2759"/>
<evidence type="ECO:0000259" key="7">
    <source>
        <dbReference type="Pfam" id="PF04130"/>
    </source>
</evidence>
<dbReference type="InterPro" id="IPR040457">
    <property type="entry name" value="GCP_C"/>
</dbReference>
<comment type="subcellular location">
    <subcellularLocation>
        <location evidence="5">Cytoplasm</location>
        <location evidence="5">Cytoskeleton</location>
        <location evidence="5">Microtubule organizing center</location>
    </subcellularLocation>
</comment>
<keyword evidence="4 5" id="KW-0206">Cytoskeleton</keyword>
<evidence type="ECO:0000313" key="9">
    <source>
        <dbReference type="Proteomes" id="UP000494163"/>
    </source>
</evidence>
<dbReference type="GO" id="GO:0051011">
    <property type="term" value="F:microtubule minus-end binding"/>
    <property type="evidence" value="ECO:0007669"/>
    <property type="project" value="TreeGrafter"/>
</dbReference>
<feature type="non-terminal residue" evidence="8">
    <location>
        <position position="1"/>
    </location>
</feature>
<evidence type="ECO:0000256" key="3">
    <source>
        <dbReference type="ARBA" id="ARBA00022701"/>
    </source>
</evidence>
<dbReference type="GO" id="GO:0051225">
    <property type="term" value="P:spindle assembly"/>
    <property type="evidence" value="ECO:0007669"/>
    <property type="project" value="TreeGrafter"/>
</dbReference>
<keyword evidence="2 5" id="KW-0963">Cytoplasm</keyword>
<dbReference type="CDD" id="cd22572">
    <property type="entry name" value="GCP5_NTD"/>
    <property type="match status" value="1"/>
</dbReference>
<dbReference type="InterPro" id="IPR059169">
    <property type="entry name" value="GCP5_N_ext"/>
</dbReference>
<gene>
    <name evidence="8" type="ORF">Dbus_chrXg295</name>
</gene>
<dbReference type="GO" id="GO:0051321">
    <property type="term" value="P:meiotic cell cycle"/>
    <property type="evidence" value="ECO:0007669"/>
    <property type="project" value="TreeGrafter"/>
</dbReference>
<evidence type="ECO:0000256" key="5">
    <source>
        <dbReference type="RuleBase" id="RU363050"/>
    </source>
</evidence>
<dbReference type="Gene3D" id="1.20.120.1900">
    <property type="entry name" value="Gamma-tubulin complex, C-terminal domain"/>
    <property type="match status" value="1"/>
</dbReference>
<evidence type="ECO:0000256" key="4">
    <source>
        <dbReference type="ARBA" id="ARBA00023212"/>
    </source>
</evidence>
<feature type="region of interest" description="Disordered" evidence="6">
    <location>
        <begin position="122"/>
        <end position="151"/>
    </location>
</feature>
<dbReference type="InterPro" id="IPR042241">
    <property type="entry name" value="GCP_C_sf"/>
</dbReference>
<reference evidence="8 9" key="1">
    <citation type="submission" date="2015-08" db="EMBL/GenBank/DDBJ databases">
        <title>Ancestral chromatin configuration constrains chromatin evolution on differentiating sex chromosomes in Drosophila.</title>
        <authorList>
            <person name="Zhou Q."/>
            <person name="Bachtrog D."/>
        </authorList>
    </citation>
    <scope>NUCLEOTIDE SEQUENCE [LARGE SCALE GENOMIC DNA]</scope>
    <source>
        <tissue evidence="8">Whole larvae</tissue>
    </source>
</reference>